<reference evidence="1" key="1">
    <citation type="submission" date="2013-07" db="EMBL/GenBank/DDBJ databases">
        <title>The genome of Eucalyptus grandis.</title>
        <authorList>
            <person name="Schmutz J."/>
            <person name="Hayes R."/>
            <person name="Myburg A."/>
            <person name="Tuskan G."/>
            <person name="Grattapaglia D."/>
            <person name="Rokhsar D.S."/>
        </authorList>
    </citation>
    <scope>NUCLEOTIDE SEQUENCE</scope>
    <source>
        <tissue evidence="1">Leaf extractions</tissue>
    </source>
</reference>
<protein>
    <submittedName>
        <fullName evidence="1">Uncharacterized protein</fullName>
    </submittedName>
</protein>
<organism evidence="1">
    <name type="scientific">Eucalyptus grandis</name>
    <name type="common">Flooded gum</name>
    <dbReference type="NCBI Taxonomy" id="71139"/>
    <lineage>
        <taxon>Eukaryota</taxon>
        <taxon>Viridiplantae</taxon>
        <taxon>Streptophyta</taxon>
        <taxon>Embryophyta</taxon>
        <taxon>Tracheophyta</taxon>
        <taxon>Spermatophyta</taxon>
        <taxon>Magnoliopsida</taxon>
        <taxon>eudicotyledons</taxon>
        <taxon>Gunneridae</taxon>
        <taxon>Pentapetalae</taxon>
        <taxon>rosids</taxon>
        <taxon>malvids</taxon>
        <taxon>Myrtales</taxon>
        <taxon>Myrtaceae</taxon>
        <taxon>Myrtoideae</taxon>
        <taxon>Eucalypteae</taxon>
        <taxon>Eucalyptus</taxon>
    </lineage>
</organism>
<proteinExistence type="predicted"/>
<sequence length="74" mass="8003">MDVGDRPTSAHAGDLFTHSVAIAVAMETPLHHACMVVTTEGYRYAPMPATTAKLPACSCEESIEVFAEMRFSFP</sequence>
<dbReference type="InParanoid" id="A0A059CA47"/>
<accession>A0A059CA47</accession>
<dbReference type="Gramene" id="KCW75119">
    <property type="protein sequence ID" value="KCW75119"/>
    <property type="gene ID" value="EUGRSUZ_E03870"/>
</dbReference>
<dbReference type="EMBL" id="KK198757">
    <property type="protein sequence ID" value="KCW75119.1"/>
    <property type="molecule type" value="Genomic_DNA"/>
</dbReference>
<dbReference type="AlphaFoldDB" id="A0A059CA47"/>
<gene>
    <name evidence="1" type="ORF">EUGRSUZ_E03870</name>
</gene>
<name>A0A059CA47_EUCGR</name>
<evidence type="ECO:0000313" key="1">
    <source>
        <dbReference type="EMBL" id="KCW75119.1"/>
    </source>
</evidence>